<dbReference type="Proteomes" id="UP001596037">
    <property type="component" value="Unassembled WGS sequence"/>
</dbReference>
<comment type="caution">
    <text evidence="1">The sequence shown here is derived from an EMBL/GenBank/DDBJ whole genome shotgun (WGS) entry which is preliminary data.</text>
</comment>
<organism evidence="1 2">
    <name type="scientific">Caenimonas terrae</name>
    <dbReference type="NCBI Taxonomy" id="696074"/>
    <lineage>
        <taxon>Bacteria</taxon>
        <taxon>Pseudomonadati</taxon>
        <taxon>Pseudomonadota</taxon>
        <taxon>Betaproteobacteria</taxon>
        <taxon>Burkholderiales</taxon>
        <taxon>Comamonadaceae</taxon>
        <taxon>Caenimonas</taxon>
    </lineage>
</organism>
<dbReference type="EMBL" id="JBHSMF010000002">
    <property type="protein sequence ID" value="MFC5496287.1"/>
    <property type="molecule type" value="Genomic_DNA"/>
</dbReference>
<accession>A0ABW0N8J7</accession>
<reference evidence="2" key="1">
    <citation type="journal article" date="2019" name="Int. J. Syst. Evol. Microbiol.">
        <title>The Global Catalogue of Microorganisms (GCM) 10K type strain sequencing project: providing services to taxonomists for standard genome sequencing and annotation.</title>
        <authorList>
            <consortium name="The Broad Institute Genomics Platform"/>
            <consortium name="The Broad Institute Genome Sequencing Center for Infectious Disease"/>
            <person name="Wu L."/>
            <person name="Ma J."/>
        </authorList>
    </citation>
    <scope>NUCLEOTIDE SEQUENCE [LARGE SCALE GENOMIC DNA]</scope>
    <source>
        <strain evidence="2">CCUG 57401</strain>
    </source>
</reference>
<protein>
    <submittedName>
        <fullName evidence="1">Uncharacterized protein</fullName>
    </submittedName>
</protein>
<evidence type="ECO:0000313" key="1">
    <source>
        <dbReference type="EMBL" id="MFC5496287.1"/>
    </source>
</evidence>
<name>A0ABW0N8J7_9BURK</name>
<keyword evidence="2" id="KW-1185">Reference proteome</keyword>
<gene>
    <name evidence="1" type="ORF">ACFPOE_01955</name>
</gene>
<proteinExistence type="predicted"/>
<evidence type="ECO:0000313" key="2">
    <source>
        <dbReference type="Proteomes" id="UP001596037"/>
    </source>
</evidence>
<sequence length="106" mass="11381">MSTKQTVLSRRSAWAAGAGLALDANGYLPSWQENFFRPLSPHALASFEGGSGNELKDTGRRSAKMRATHSSSALVANVFDYWTGRSDRVLASLGLPLGADSFSFEV</sequence>
<dbReference type="RefSeq" id="WP_376848313.1">
    <property type="nucleotide sequence ID" value="NZ_JBHSMF010000002.1"/>
</dbReference>